<organism evidence="6 7">
    <name type="scientific">Cladophialophora chaetospira</name>
    <dbReference type="NCBI Taxonomy" id="386627"/>
    <lineage>
        <taxon>Eukaryota</taxon>
        <taxon>Fungi</taxon>
        <taxon>Dikarya</taxon>
        <taxon>Ascomycota</taxon>
        <taxon>Pezizomycotina</taxon>
        <taxon>Eurotiomycetes</taxon>
        <taxon>Chaetothyriomycetidae</taxon>
        <taxon>Chaetothyriales</taxon>
        <taxon>Herpotrichiellaceae</taxon>
        <taxon>Cladophialophora</taxon>
    </lineage>
</organism>
<name>A0AA38X103_9EURO</name>
<dbReference type="AlphaFoldDB" id="A0AA38X103"/>
<evidence type="ECO:0000256" key="1">
    <source>
        <dbReference type="ARBA" id="ARBA00008861"/>
    </source>
</evidence>
<dbReference type="CDD" id="cd06661">
    <property type="entry name" value="GGCT_like"/>
    <property type="match status" value="1"/>
</dbReference>
<dbReference type="Pfam" id="PF06094">
    <property type="entry name" value="GGACT"/>
    <property type="match status" value="1"/>
</dbReference>
<dbReference type="Proteomes" id="UP001172673">
    <property type="component" value="Unassembled WGS sequence"/>
</dbReference>
<feature type="domain" description="Gamma-glutamylcyclotransferase AIG2-like" evidence="5">
    <location>
        <begin position="204"/>
        <end position="295"/>
    </location>
</feature>
<feature type="region of interest" description="Disordered" evidence="4">
    <location>
        <begin position="110"/>
        <end position="130"/>
    </location>
</feature>
<dbReference type="InterPro" id="IPR009288">
    <property type="entry name" value="AIG2-like_dom"/>
</dbReference>
<evidence type="ECO:0000259" key="5">
    <source>
        <dbReference type="Pfam" id="PF06094"/>
    </source>
</evidence>
<dbReference type="PANTHER" id="PTHR31544">
    <property type="entry name" value="AIG2-LIKE PROTEIN D"/>
    <property type="match status" value="1"/>
</dbReference>
<dbReference type="PANTHER" id="PTHR31544:SF4">
    <property type="entry name" value="GAMMA-GLUTAMYLCYCLOTRANSFERASE-RELATED"/>
    <property type="match status" value="1"/>
</dbReference>
<evidence type="ECO:0000313" key="6">
    <source>
        <dbReference type="EMBL" id="KAJ9604816.1"/>
    </source>
</evidence>
<keyword evidence="7" id="KW-1185">Reference proteome</keyword>
<accession>A0AA38X103</accession>
<dbReference type="GO" id="GO:0016740">
    <property type="term" value="F:transferase activity"/>
    <property type="evidence" value="ECO:0007669"/>
    <property type="project" value="UniProtKB-KW"/>
</dbReference>
<sequence length="314" mass="35104">MDLLDELETLANAASLSEDTATEPDASRWQTLFGSSEAEAIQRLEEYRADFARQQTLATARESIESHQQLTTDHNLQENEHQFSPAINNNTYIVQLAGPLVSPSTIQTAANLPSPPQIHTGQSEHGTSTFCEIDGPDRAALLCWTSKHHPSYRPTIVRLTRAKKDLSPISIAPTLGVDATLPQYRLQDERDTPRPAQAEYPVWYFFCGTLGDPGVLKHHLDVEDEPELIPAHVTGGGLWTWGAKYRAIVDAEPDARVDGWAFLVQSEEQEDALRFYEKEKYEVVRCRIFMDRDGGEDEVNGLISRFNGAKGELD</sequence>
<evidence type="ECO:0000313" key="7">
    <source>
        <dbReference type="Proteomes" id="UP001172673"/>
    </source>
</evidence>
<dbReference type="Gene3D" id="3.10.490.10">
    <property type="entry name" value="Gamma-glutamyl cyclotransferase-like"/>
    <property type="match status" value="1"/>
</dbReference>
<dbReference type="InterPro" id="IPR013024">
    <property type="entry name" value="GGCT-like"/>
</dbReference>
<evidence type="ECO:0000256" key="3">
    <source>
        <dbReference type="ARBA" id="ARBA00030602"/>
    </source>
</evidence>
<comment type="similarity">
    <text evidence="1">Belongs to the gamma-glutamylcyclotransferase family.</text>
</comment>
<proteinExistence type="inferred from homology"/>
<comment type="caution">
    <text evidence="6">The sequence shown here is derived from an EMBL/GenBank/DDBJ whole genome shotgun (WGS) entry which is preliminary data.</text>
</comment>
<keyword evidence="2" id="KW-0808">Transferase</keyword>
<reference evidence="6" key="1">
    <citation type="submission" date="2022-10" db="EMBL/GenBank/DDBJ databases">
        <title>Culturing micro-colonial fungi from biological soil crusts in the Mojave desert and describing Neophaeococcomyces mojavensis, and introducing the new genera and species Taxawa tesnikishii.</title>
        <authorList>
            <person name="Kurbessoian T."/>
            <person name="Stajich J.E."/>
        </authorList>
    </citation>
    <scope>NUCLEOTIDE SEQUENCE</scope>
    <source>
        <strain evidence="6">TK_41</strain>
    </source>
</reference>
<protein>
    <recommendedName>
        <fullName evidence="3">Putative gamma-glutamylcyclotransferase</fullName>
    </recommendedName>
</protein>
<dbReference type="InterPro" id="IPR045038">
    <property type="entry name" value="AIG2-like"/>
</dbReference>
<evidence type="ECO:0000256" key="4">
    <source>
        <dbReference type="SAM" id="MobiDB-lite"/>
    </source>
</evidence>
<dbReference type="EMBL" id="JAPDRK010000018">
    <property type="protein sequence ID" value="KAJ9604816.1"/>
    <property type="molecule type" value="Genomic_DNA"/>
</dbReference>
<evidence type="ECO:0000256" key="2">
    <source>
        <dbReference type="ARBA" id="ARBA00022679"/>
    </source>
</evidence>
<gene>
    <name evidence="6" type="ORF">H2200_010931</name>
</gene>